<reference evidence="1" key="1">
    <citation type="submission" date="2020-08" db="EMBL/GenBank/DDBJ databases">
        <title>Multicomponent nature underlies the extraordinary mechanical properties of spider dragline silk.</title>
        <authorList>
            <person name="Kono N."/>
            <person name="Nakamura H."/>
            <person name="Mori M."/>
            <person name="Yoshida Y."/>
            <person name="Ohtoshi R."/>
            <person name="Malay A.D."/>
            <person name="Moran D.A.P."/>
            <person name="Tomita M."/>
            <person name="Numata K."/>
            <person name="Arakawa K."/>
        </authorList>
    </citation>
    <scope>NUCLEOTIDE SEQUENCE</scope>
</reference>
<keyword evidence="2" id="KW-1185">Reference proteome</keyword>
<evidence type="ECO:0000313" key="2">
    <source>
        <dbReference type="Proteomes" id="UP000887013"/>
    </source>
</evidence>
<accession>A0A8X6Q3W4</accession>
<protein>
    <submittedName>
        <fullName evidence="1">Uncharacterized protein</fullName>
    </submittedName>
</protein>
<evidence type="ECO:0000313" key="1">
    <source>
        <dbReference type="EMBL" id="GFT99105.1"/>
    </source>
</evidence>
<sequence length="147" mass="16933">MDMWLKTGKLLTRDKESSSAITGETNHPTLHNRSVEYFKRKYGELKNRKMTFKNLVKQDNDHALEASNRVSYRIAQLGEKTTGYALTIAYPLGKRVPFSFGRCDEHTELPHIGFCESSFRETATVTFTIWYGLLWSLVEFHSGSLHL</sequence>
<dbReference type="AlphaFoldDB" id="A0A8X6Q3W4"/>
<gene>
    <name evidence="1" type="ORF">NPIL_237031</name>
</gene>
<proteinExistence type="predicted"/>
<comment type="caution">
    <text evidence="1">The sequence shown here is derived from an EMBL/GenBank/DDBJ whole genome shotgun (WGS) entry which is preliminary data.</text>
</comment>
<name>A0A8X6Q3W4_NEPPI</name>
<dbReference type="Proteomes" id="UP000887013">
    <property type="component" value="Unassembled WGS sequence"/>
</dbReference>
<dbReference type="EMBL" id="BMAW01122489">
    <property type="protein sequence ID" value="GFT99105.1"/>
    <property type="molecule type" value="Genomic_DNA"/>
</dbReference>
<organism evidence="1 2">
    <name type="scientific">Nephila pilipes</name>
    <name type="common">Giant wood spider</name>
    <name type="synonym">Nephila maculata</name>
    <dbReference type="NCBI Taxonomy" id="299642"/>
    <lineage>
        <taxon>Eukaryota</taxon>
        <taxon>Metazoa</taxon>
        <taxon>Ecdysozoa</taxon>
        <taxon>Arthropoda</taxon>
        <taxon>Chelicerata</taxon>
        <taxon>Arachnida</taxon>
        <taxon>Araneae</taxon>
        <taxon>Araneomorphae</taxon>
        <taxon>Entelegynae</taxon>
        <taxon>Araneoidea</taxon>
        <taxon>Nephilidae</taxon>
        <taxon>Nephila</taxon>
    </lineage>
</organism>